<evidence type="ECO:0000313" key="2">
    <source>
        <dbReference type="Proteomes" id="UP001629392"/>
    </source>
</evidence>
<proteinExistence type="predicted"/>
<accession>A0ABW9EET9</accession>
<reference evidence="1 2" key="1">
    <citation type="journal article" date="2024" name="Chem. Sci.">
        <title>Discovery of megapolipeptins by genome mining of a Burkholderiales bacteria collection.</title>
        <authorList>
            <person name="Paulo B.S."/>
            <person name="Recchia M.J.J."/>
            <person name="Lee S."/>
            <person name="Fergusson C.H."/>
            <person name="Romanowski S.B."/>
            <person name="Hernandez A."/>
            <person name="Krull N."/>
            <person name="Liu D.Y."/>
            <person name="Cavanagh H."/>
            <person name="Bos A."/>
            <person name="Gray C.A."/>
            <person name="Murphy B.T."/>
            <person name="Linington R.G."/>
            <person name="Eustaquio A.S."/>
        </authorList>
    </citation>
    <scope>NUCLEOTIDE SEQUENCE [LARGE SCALE GENOMIC DNA]</scope>
    <source>
        <strain evidence="1 2">RL17-350-BIC-E</strain>
    </source>
</reference>
<sequence length="115" mass="13175">MNLEESGVPFEGHCTLLLPTKCVRGLDYETDVDRWVVTTDEVYLRHINAELREFSTLWSVPRPIPLAGSTQTAIELRLSRGVRDVDRQIRSKRSSRQLCQAARAWPILSFETTCN</sequence>
<comment type="caution">
    <text evidence="1">The sequence shown here is derived from an EMBL/GenBank/DDBJ whole genome shotgun (WGS) entry which is preliminary data.</text>
</comment>
<protein>
    <submittedName>
        <fullName evidence="1">Uncharacterized protein</fullName>
    </submittedName>
</protein>
<organism evidence="1 2">
    <name type="scientific">Paraburkholderia strydomiana</name>
    <dbReference type="NCBI Taxonomy" id="1245417"/>
    <lineage>
        <taxon>Bacteria</taxon>
        <taxon>Pseudomonadati</taxon>
        <taxon>Pseudomonadota</taxon>
        <taxon>Betaproteobacteria</taxon>
        <taxon>Burkholderiales</taxon>
        <taxon>Burkholderiaceae</taxon>
        <taxon>Paraburkholderia</taxon>
    </lineage>
</organism>
<keyword evidence="2" id="KW-1185">Reference proteome</keyword>
<dbReference type="Proteomes" id="UP001629392">
    <property type="component" value="Unassembled WGS sequence"/>
</dbReference>
<dbReference type="RefSeq" id="WP_408153490.1">
    <property type="nucleotide sequence ID" value="NZ_JAQQCL010000010.1"/>
</dbReference>
<dbReference type="EMBL" id="JAQQCL010000010">
    <property type="protein sequence ID" value="MFM0717678.1"/>
    <property type="molecule type" value="Genomic_DNA"/>
</dbReference>
<evidence type="ECO:0000313" key="1">
    <source>
        <dbReference type="EMBL" id="MFM0717678.1"/>
    </source>
</evidence>
<gene>
    <name evidence="1" type="ORF">PQQ73_15195</name>
</gene>
<name>A0ABW9EET9_9BURK</name>